<reference evidence="2 3" key="1">
    <citation type="submission" date="2014-04" db="EMBL/GenBank/DDBJ databases">
        <authorList>
            <consortium name="DOE Joint Genome Institute"/>
            <person name="Kuo A."/>
            <person name="Zuccaro A."/>
            <person name="Kohler A."/>
            <person name="Nagy L.G."/>
            <person name="Floudas D."/>
            <person name="Copeland A."/>
            <person name="Barry K.W."/>
            <person name="Cichocki N."/>
            <person name="Veneault-Fourrey C."/>
            <person name="LaButti K."/>
            <person name="Lindquist E.A."/>
            <person name="Lipzen A."/>
            <person name="Lundell T."/>
            <person name="Morin E."/>
            <person name="Murat C."/>
            <person name="Sun H."/>
            <person name="Tunlid A."/>
            <person name="Henrissat B."/>
            <person name="Grigoriev I.V."/>
            <person name="Hibbett D.S."/>
            <person name="Martin F."/>
            <person name="Nordberg H.P."/>
            <person name="Cantor M.N."/>
            <person name="Hua S.X."/>
        </authorList>
    </citation>
    <scope>NUCLEOTIDE SEQUENCE [LARGE SCALE GENOMIC DNA]</scope>
    <source>
        <strain evidence="2 3">MAFF 305830</strain>
    </source>
</reference>
<dbReference type="InterPro" id="IPR000488">
    <property type="entry name" value="Death_dom"/>
</dbReference>
<name>A0A0C2W469_SERVB</name>
<dbReference type="HOGENOM" id="CLU_260518_0_0_1"/>
<evidence type="ECO:0000259" key="1">
    <source>
        <dbReference type="PROSITE" id="PS50017"/>
    </source>
</evidence>
<accession>A0A0C2W469</accession>
<evidence type="ECO:0000313" key="2">
    <source>
        <dbReference type="EMBL" id="KIM21263.1"/>
    </source>
</evidence>
<gene>
    <name evidence="2" type="ORF">M408DRAFT_109906</name>
</gene>
<keyword evidence="3" id="KW-1185">Reference proteome</keyword>
<dbReference type="EMBL" id="KN824388">
    <property type="protein sequence ID" value="KIM21263.1"/>
    <property type="molecule type" value="Genomic_DNA"/>
</dbReference>
<sequence>MYLPAVSPPVVSQLLSFLGRRDAGRLHRLLYTQPSHVSQILLADHNELENPNVHWKSKDLCRLFAMRSIRDIPSQPDEHWGINLFIKLITTPRPERSPFPSGISAIVPIGSSTLQNAPTIKIWTNIMEALIERAEVGFAGGESTDFNGWKSIILNITDKMSRTTGGNVTMEALKGYLKRIGRVVTGGDAGINALFTRLPLAIREDVLRSFHGLDADKDWNFPSDAPRVNLATIMQLNSARGKPIFRQILPHLNHGQFFANSYSTRLNRISGDLAAQPADRDDAISLAIQGRWAYLEGDLEEHKKTIEAVERWKKLVHRQRLPVQRIQYTRSLLIIVATIEDTNLLKETFAWVFDRFLKDVDVRPAIFQEEMSSCTTILAGKAENLEATARDGDEVVRLLIDAMSKARTEPSFSSYEFSRIYSLCLQILWARLKLCQKHSISESRTRSVINPIKELFLCTEKIQLDDPGTFGQPALYPDYYQVGWSSLSTDLYPSYQIKYRAVAIAFLDDVSQARDALYAEKRTALLDDQSEPSAKAEQHDVETGPSRYPWPCAVNPKDFTGLSLEKDAPLFYAYLFKIVFTPITKESSTEQNTYYGEWANAIGLYANSFNTIDERDAALLAVIQHYRNTPALDSGEQVDLSPHLLLVSEFVEQVQKSETLMEAFFSPYEVGAFDDGRSNIFFGTLDPESKKYGEDINLSLFRCRRNPVSFITMMSELSCLRAQKGTHHLRRQLAIIGAVFWIHTLRSLETADKGYSFVAEEDTTLDFAALYSHTTLPEITNYRAYEVEKYIQTILSGIEQFTAEELQNLVKTVKSSISRIENQPHRDKTLRNLATRLLPKSHVPTMLEDDIFEVLLDKERSSLHRDFFNQALLATIFPVESNRLTRRLFAGIFEEMAKNSNIQTEGNEPSVKVSTIKYLVSLAARPCTGFSLEEAVQELEEIERQEKHPSIQEALISVLTTTIVNESRLRPQSQLEKVWKLLESLAITACSLNEKRRLTEKDWSKPTLPELAINNERPGPILNAQINTVPATDRVRWATMIEEMLKGQACDTKRWVNEFLKRHGAGKGYFDSLNDLEFGALLPCLSIRVGDSYGQLREYLPKKSRHLKILEAQVTSYLISNKLLLFSAELDRVDPEWKQAQDGKDFTSLVNIWSTRYMAGFQTLISMLRKHGDGDVKESLQMALRKILVPANMLISGQNSLQRTTPWETLISLVGTLRPEQIMAKKDQDNWKNNIRPLIEWLEEQVLAATDEDEQRQLFYFKLHGIVKVSCCSSPESIIDAPLTVSTFTLPIFEARRLYCIQRLCRSTLRAFS</sequence>
<reference evidence="3" key="2">
    <citation type="submission" date="2015-01" db="EMBL/GenBank/DDBJ databases">
        <title>Evolutionary Origins and Diversification of the Mycorrhizal Mutualists.</title>
        <authorList>
            <consortium name="DOE Joint Genome Institute"/>
            <consortium name="Mycorrhizal Genomics Consortium"/>
            <person name="Kohler A."/>
            <person name="Kuo A."/>
            <person name="Nagy L.G."/>
            <person name="Floudas D."/>
            <person name="Copeland A."/>
            <person name="Barry K.W."/>
            <person name="Cichocki N."/>
            <person name="Veneault-Fourrey C."/>
            <person name="LaButti K."/>
            <person name="Lindquist E.A."/>
            <person name="Lipzen A."/>
            <person name="Lundell T."/>
            <person name="Morin E."/>
            <person name="Murat C."/>
            <person name="Riley R."/>
            <person name="Ohm R."/>
            <person name="Sun H."/>
            <person name="Tunlid A."/>
            <person name="Henrissat B."/>
            <person name="Grigoriev I.V."/>
            <person name="Hibbett D.S."/>
            <person name="Martin F."/>
        </authorList>
    </citation>
    <scope>NUCLEOTIDE SEQUENCE [LARGE SCALE GENOMIC DNA]</scope>
    <source>
        <strain evidence="3">MAFF 305830</strain>
    </source>
</reference>
<dbReference type="OrthoDB" id="3144640at2759"/>
<dbReference type="PROSITE" id="PS50017">
    <property type="entry name" value="DEATH_DOMAIN"/>
    <property type="match status" value="1"/>
</dbReference>
<dbReference type="Proteomes" id="UP000054097">
    <property type="component" value="Unassembled WGS sequence"/>
</dbReference>
<evidence type="ECO:0000313" key="3">
    <source>
        <dbReference type="Proteomes" id="UP000054097"/>
    </source>
</evidence>
<feature type="domain" description="Death" evidence="1">
    <location>
        <begin position="1119"/>
        <end position="1184"/>
    </location>
</feature>
<dbReference type="GO" id="GO:0007165">
    <property type="term" value="P:signal transduction"/>
    <property type="evidence" value="ECO:0007669"/>
    <property type="project" value="InterPro"/>
</dbReference>
<organism evidence="2 3">
    <name type="scientific">Serendipita vermifera MAFF 305830</name>
    <dbReference type="NCBI Taxonomy" id="933852"/>
    <lineage>
        <taxon>Eukaryota</taxon>
        <taxon>Fungi</taxon>
        <taxon>Dikarya</taxon>
        <taxon>Basidiomycota</taxon>
        <taxon>Agaricomycotina</taxon>
        <taxon>Agaricomycetes</taxon>
        <taxon>Sebacinales</taxon>
        <taxon>Serendipitaceae</taxon>
        <taxon>Serendipita</taxon>
    </lineage>
</organism>
<proteinExistence type="predicted"/>
<protein>
    <recommendedName>
        <fullName evidence="1">Death domain-containing protein</fullName>
    </recommendedName>
</protein>